<protein>
    <submittedName>
        <fullName evidence="3">Uncharacterized protein</fullName>
    </submittedName>
</protein>
<proteinExistence type="predicted"/>
<sequence>MTNYRYWLLIASSGWSFVSAVPCQMTHLVPSITLDSARSCVMQAAFLTQGTVSNIPTVLCWGGNIRPEGFLSFIMMLALIIVAVAIVVAVVLVVVASIIGIVVVVVRVPSIIKLSFVITGSMHRTTLYYLIHQHLGYLDGFL</sequence>
<name>A0A6L2KAY3_TANCI</name>
<keyword evidence="2" id="KW-0732">Signal</keyword>
<keyword evidence="1" id="KW-1133">Transmembrane helix</keyword>
<keyword evidence="1" id="KW-0472">Membrane</keyword>
<organism evidence="3">
    <name type="scientific">Tanacetum cinerariifolium</name>
    <name type="common">Dalmatian daisy</name>
    <name type="synonym">Chrysanthemum cinerariifolium</name>
    <dbReference type="NCBI Taxonomy" id="118510"/>
    <lineage>
        <taxon>Eukaryota</taxon>
        <taxon>Viridiplantae</taxon>
        <taxon>Streptophyta</taxon>
        <taxon>Embryophyta</taxon>
        <taxon>Tracheophyta</taxon>
        <taxon>Spermatophyta</taxon>
        <taxon>Magnoliopsida</taxon>
        <taxon>eudicotyledons</taxon>
        <taxon>Gunneridae</taxon>
        <taxon>Pentapetalae</taxon>
        <taxon>asterids</taxon>
        <taxon>campanulids</taxon>
        <taxon>Asterales</taxon>
        <taxon>Asteraceae</taxon>
        <taxon>Asteroideae</taxon>
        <taxon>Anthemideae</taxon>
        <taxon>Anthemidinae</taxon>
        <taxon>Tanacetum</taxon>
    </lineage>
</organism>
<evidence type="ECO:0000256" key="1">
    <source>
        <dbReference type="SAM" id="Phobius"/>
    </source>
</evidence>
<evidence type="ECO:0000313" key="3">
    <source>
        <dbReference type="EMBL" id="GEU46598.1"/>
    </source>
</evidence>
<evidence type="ECO:0000256" key="2">
    <source>
        <dbReference type="SAM" id="SignalP"/>
    </source>
</evidence>
<reference evidence="3" key="1">
    <citation type="journal article" date="2019" name="Sci. Rep.">
        <title>Draft genome of Tanacetum cinerariifolium, the natural source of mosquito coil.</title>
        <authorList>
            <person name="Yamashiro T."/>
            <person name="Shiraishi A."/>
            <person name="Satake H."/>
            <person name="Nakayama K."/>
        </authorList>
    </citation>
    <scope>NUCLEOTIDE SEQUENCE</scope>
</reference>
<dbReference type="AlphaFoldDB" id="A0A6L2KAY3"/>
<keyword evidence="1" id="KW-0812">Transmembrane</keyword>
<dbReference type="EMBL" id="BKCJ010002147">
    <property type="protein sequence ID" value="GEU46598.1"/>
    <property type="molecule type" value="Genomic_DNA"/>
</dbReference>
<accession>A0A6L2KAY3</accession>
<feature type="chain" id="PRO_5026836943" evidence="2">
    <location>
        <begin position="21"/>
        <end position="142"/>
    </location>
</feature>
<feature type="signal peptide" evidence="2">
    <location>
        <begin position="1"/>
        <end position="20"/>
    </location>
</feature>
<comment type="caution">
    <text evidence="3">The sequence shown here is derived from an EMBL/GenBank/DDBJ whole genome shotgun (WGS) entry which is preliminary data.</text>
</comment>
<gene>
    <name evidence="3" type="ORF">Tci_018576</name>
</gene>
<feature type="transmembrane region" description="Helical" evidence="1">
    <location>
        <begin position="73"/>
        <end position="106"/>
    </location>
</feature>